<accession>A0A7G9G060</accession>
<dbReference type="Gene3D" id="1.10.1060.10">
    <property type="entry name" value="Alpha-helical ferredoxin"/>
    <property type="match status" value="1"/>
</dbReference>
<dbReference type="InterPro" id="IPR023753">
    <property type="entry name" value="FAD/NAD-binding_dom"/>
</dbReference>
<organism evidence="2 3">
    <name type="scientific">Simiaoa sunii</name>
    <dbReference type="NCBI Taxonomy" id="2763672"/>
    <lineage>
        <taxon>Bacteria</taxon>
        <taxon>Bacillati</taxon>
        <taxon>Bacillota</taxon>
        <taxon>Clostridia</taxon>
        <taxon>Lachnospirales</taxon>
        <taxon>Lachnospiraceae</taxon>
        <taxon>Simiaoa</taxon>
    </lineage>
</organism>
<dbReference type="SMART" id="SM00928">
    <property type="entry name" value="NADH_4Fe-4S"/>
    <property type="match status" value="1"/>
</dbReference>
<evidence type="ECO:0000313" key="3">
    <source>
        <dbReference type="Proteomes" id="UP000515981"/>
    </source>
</evidence>
<gene>
    <name evidence="2" type="ORF">H9Q77_10070</name>
</gene>
<dbReference type="GO" id="GO:0051539">
    <property type="term" value="F:4 iron, 4 sulfur cluster binding"/>
    <property type="evidence" value="ECO:0007669"/>
    <property type="project" value="InterPro"/>
</dbReference>
<dbReference type="SUPFAM" id="SSF46548">
    <property type="entry name" value="alpha-helical ferredoxin"/>
    <property type="match status" value="1"/>
</dbReference>
<dbReference type="SUPFAM" id="SSF140490">
    <property type="entry name" value="Nqo1C-terminal domain-like"/>
    <property type="match status" value="1"/>
</dbReference>
<dbReference type="InterPro" id="IPR036188">
    <property type="entry name" value="FAD/NAD-bd_sf"/>
</dbReference>
<evidence type="ECO:0000313" key="2">
    <source>
        <dbReference type="EMBL" id="QNM04192.1"/>
    </source>
</evidence>
<dbReference type="PANTHER" id="PTHR42783:SF3">
    <property type="entry name" value="GLUTAMATE SYNTHASE [NADPH] SMALL CHAIN-RELATED"/>
    <property type="match status" value="1"/>
</dbReference>
<dbReference type="AlphaFoldDB" id="A0A7G9G060"/>
<protein>
    <submittedName>
        <fullName evidence="2">FAD-dependent oxidoreductase</fullName>
    </submittedName>
</protein>
<dbReference type="KEGG" id="ssun:H9Q77_10070"/>
<proteinExistence type="predicted"/>
<feature type="domain" description="NADH-ubiquinone oxidoreductase 51kDa subunit iron-sulphur binding" evidence="1">
    <location>
        <begin position="37"/>
        <end position="82"/>
    </location>
</feature>
<dbReference type="Gene3D" id="3.50.50.60">
    <property type="entry name" value="FAD/NAD(P)-binding domain"/>
    <property type="match status" value="2"/>
</dbReference>
<keyword evidence="3" id="KW-1185">Reference proteome</keyword>
<dbReference type="SUPFAM" id="SSF51971">
    <property type="entry name" value="Nucleotide-binding domain"/>
    <property type="match status" value="1"/>
</dbReference>
<reference evidence="2 3" key="1">
    <citation type="submission" date="2020-08" db="EMBL/GenBank/DDBJ databases">
        <authorList>
            <person name="Liu C."/>
            <person name="Sun Q."/>
        </authorList>
    </citation>
    <scope>NUCLEOTIDE SEQUENCE [LARGE SCALE GENOMIC DNA]</scope>
    <source>
        <strain evidence="2 3">NSJ-8</strain>
    </source>
</reference>
<dbReference type="EMBL" id="CP060633">
    <property type="protein sequence ID" value="QNM04192.1"/>
    <property type="molecule type" value="Genomic_DNA"/>
</dbReference>
<dbReference type="PANTHER" id="PTHR42783">
    <property type="entry name" value="GLUTAMATE SYNTHASE [NADPH] SMALL CHAIN"/>
    <property type="match status" value="1"/>
</dbReference>
<evidence type="ECO:0000259" key="1">
    <source>
        <dbReference type="SMART" id="SM00928"/>
    </source>
</evidence>
<sequence length="611" mass="67354">MHSENIIYKNEMNEKTTKFLDKFVKRVKGNPPGVCPIAVQLSFLQSARSQTCGKCVPCRDGLEQVENMMRSILDGKADMDTFNNMVSLAEMIQDTADCAIGYEAANIVLQSVELFRDEYMSHIEQHRCQAEVGQKVPCISHCPAHVDIPGYIALIGEHRYADAINLIRRDNPFPTACAFICEHPCEAKCRRDLIDSPVNIRGLKKFAVDQIAADQVKVPECNVTTGKKVAIVGGGPSGLTTAYYLSLMGHKVDVYEEREALGGMLRYGIPNYRLPKERLDEDINAILSTGNITVHYNTAIGRDITMEQLKEQYNAIYIAIGAQVGKSVNVDGVNSNGVYSAVEMLGEIGRGNIPDYTGKRVVVVGGGNVAMDCARSAIRCHAKEVTVIYRRRQIDMTALPSEIQGAIEEGVELLTLNAPVKINADAEGNVCGFVAQPQIISVYDKQGKPSVTVANKPEIEVPCEVVLMAIGQDIVSAPFAEYDVNPRRKTFETLDTTRLKSYDKIFSGGDCVFGPATVIKAIGAGKVAALNIDEYLGYHHKYLEDIKIPEPRENDRTHYGRVHLTDRSARERKNNFEPVENGMSYDEAMQECGKCLRCDHFGCGVVEGGRV</sequence>
<dbReference type="NCBIfam" id="NF009410">
    <property type="entry name" value="PRK12771.1"/>
    <property type="match status" value="1"/>
</dbReference>
<dbReference type="Pfam" id="PF07992">
    <property type="entry name" value="Pyr_redox_2"/>
    <property type="match status" value="1"/>
</dbReference>
<dbReference type="Proteomes" id="UP000515981">
    <property type="component" value="Chromosome"/>
</dbReference>
<dbReference type="InterPro" id="IPR019575">
    <property type="entry name" value="Nuop51_4Fe4S-bd"/>
</dbReference>
<dbReference type="GO" id="GO:0016491">
    <property type="term" value="F:oxidoreductase activity"/>
    <property type="evidence" value="ECO:0007669"/>
    <property type="project" value="InterPro"/>
</dbReference>
<name>A0A7G9G060_9FIRM</name>
<dbReference type="Pfam" id="PF10589">
    <property type="entry name" value="NADH_4Fe-4S"/>
    <property type="match status" value="1"/>
</dbReference>
<dbReference type="InterPro" id="IPR009051">
    <property type="entry name" value="Helical_ferredxn"/>
</dbReference>
<dbReference type="InterPro" id="IPR037207">
    <property type="entry name" value="Nuop51_4Fe4S-bd_sf"/>
</dbReference>
<dbReference type="PRINTS" id="PR00419">
    <property type="entry name" value="ADXRDTASE"/>
</dbReference>